<dbReference type="EMBL" id="JACDUT010000002">
    <property type="protein sequence ID" value="MBA2874178.1"/>
    <property type="molecule type" value="Genomic_DNA"/>
</dbReference>
<name>A0A7W0BXM9_9BACL</name>
<protein>
    <submittedName>
        <fullName evidence="1">Uncharacterized protein</fullName>
    </submittedName>
</protein>
<accession>A0A7W0BXM9</accession>
<organism evidence="1 2">
    <name type="scientific">Thermaerobacillus caldiproteolyticus</name>
    <dbReference type="NCBI Taxonomy" id="247480"/>
    <lineage>
        <taxon>Bacteria</taxon>
        <taxon>Bacillati</taxon>
        <taxon>Bacillota</taxon>
        <taxon>Bacilli</taxon>
        <taxon>Bacillales</taxon>
        <taxon>Anoxybacillaceae</taxon>
        <taxon>Thermaerobacillus</taxon>
    </lineage>
</organism>
<gene>
    <name evidence="1" type="ORF">HNR31_000948</name>
</gene>
<keyword evidence="2" id="KW-1185">Reference proteome</keyword>
<dbReference type="AlphaFoldDB" id="A0A7W0BXM9"/>
<dbReference type="Proteomes" id="UP000523087">
    <property type="component" value="Unassembled WGS sequence"/>
</dbReference>
<sequence>MNGKWQAQAAGVVIRYIVSDIIALPWPIAT</sequence>
<evidence type="ECO:0000313" key="1">
    <source>
        <dbReference type="EMBL" id="MBA2874178.1"/>
    </source>
</evidence>
<comment type="caution">
    <text evidence="1">The sequence shown here is derived from an EMBL/GenBank/DDBJ whole genome shotgun (WGS) entry which is preliminary data.</text>
</comment>
<reference evidence="1 2" key="1">
    <citation type="submission" date="2020-07" db="EMBL/GenBank/DDBJ databases">
        <title>Genomic Encyclopedia of Type Strains, Phase IV (KMG-IV): sequencing the most valuable type-strain genomes for metagenomic binning, comparative biology and taxonomic classification.</title>
        <authorList>
            <person name="Goeker M."/>
        </authorList>
    </citation>
    <scope>NUCLEOTIDE SEQUENCE [LARGE SCALE GENOMIC DNA]</scope>
    <source>
        <strain evidence="1 2">DSM 15730</strain>
    </source>
</reference>
<evidence type="ECO:0000313" key="2">
    <source>
        <dbReference type="Proteomes" id="UP000523087"/>
    </source>
</evidence>
<proteinExistence type="predicted"/>